<dbReference type="PANTHER" id="PTHR10242">
    <property type="entry name" value="8-OXOGUANINE DNA GLYCOSYLASE"/>
    <property type="match status" value="1"/>
</dbReference>
<evidence type="ECO:0000256" key="12">
    <source>
        <dbReference type="ARBA" id="ARBA00044632"/>
    </source>
</evidence>
<accession>A0A060SYN6</accession>
<keyword evidence="5" id="KW-0378">Hydrolase</keyword>
<evidence type="ECO:0000256" key="1">
    <source>
        <dbReference type="ARBA" id="ARBA00004123"/>
    </source>
</evidence>
<keyword evidence="9" id="KW-0511">Multifunctional enzyme</keyword>
<keyword evidence="4" id="KW-0227">DNA damage</keyword>
<evidence type="ECO:0000256" key="2">
    <source>
        <dbReference type="ARBA" id="ARBA00010679"/>
    </source>
</evidence>
<comment type="similarity">
    <text evidence="2">Belongs to the type-1 OGG1 family.</text>
</comment>
<comment type="subcellular location">
    <subcellularLocation>
        <location evidence="1">Nucleus</location>
    </subcellularLocation>
</comment>
<gene>
    <name evidence="16" type="ORF">GNLVRS02_ARAD1C02552g</name>
</gene>
<evidence type="ECO:0000256" key="9">
    <source>
        <dbReference type="ARBA" id="ARBA00023268"/>
    </source>
</evidence>
<keyword evidence="6" id="KW-0234">DNA repair</keyword>
<evidence type="ECO:0000256" key="5">
    <source>
        <dbReference type="ARBA" id="ARBA00022801"/>
    </source>
</evidence>
<dbReference type="SUPFAM" id="SSF48150">
    <property type="entry name" value="DNA-glycosylase"/>
    <property type="match status" value="1"/>
</dbReference>
<comment type="catalytic activity">
    <reaction evidence="12">
        <text>2'-deoxyribonucleotide-(2'-deoxyribose 5'-phosphate)-2'-deoxyribonucleotide-DNA = a 3'-end 2'-deoxyribonucleotide-(2,3-dehydro-2,3-deoxyribose 5'-phosphate)-DNA + a 5'-end 5'-phospho-2'-deoxyribonucleoside-DNA + H(+)</text>
        <dbReference type="Rhea" id="RHEA:66592"/>
        <dbReference type="Rhea" id="RHEA-COMP:13180"/>
        <dbReference type="Rhea" id="RHEA-COMP:16897"/>
        <dbReference type="Rhea" id="RHEA-COMP:17067"/>
        <dbReference type="ChEBI" id="CHEBI:15378"/>
        <dbReference type="ChEBI" id="CHEBI:136412"/>
        <dbReference type="ChEBI" id="CHEBI:157695"/>
        <dbReference type="ChEBI" id="CHEBI:167181"/>
        <dbReference type="EC" id="4.2.99.18"/>
    </reaction>
</comment>
<dbReference type="EC" id="4.2.99.18" evidence="3"/>
<dbReference type="Pfam" id="PF07934">
    <property type="entry name" value="OGG_N"/>
    <property type="match status" value="1"/>
</dbReference>
<feature type="domain" description="HhH-GPD" evidence="15">
    <location>
        <begin position="122"/>
        <end position="296"/>
    </location>
</feature>
<keyword evidence="8" id="KW-0539">Nucleus</keyword>
<dbReference type="InterPro" id="IPR052054">
    <property type="entry name" value="Oxidative_DNA_repair_enzyme"/>
</dbReference>
<keyword evidence="7" id="KW-0456">Lyase</keyword>
<dbReference type="GO" id="GO:0006289">
    <property type="term" value="P:nucleotide-excision repair"/>
    <property type="evidence" value="ECO:0007669"/>
    <property type="project" value="InterPro"/>
</dbReference>
<reference evidence="16" key="2">
    <citation type="submission" date="2014-06" db="EMBL/GenBank/DDBJ databases">
        <title>The complete genome of Blastobotrys (Arxula) adeninivorans LS3 - a yeast of biotechnological interest.</title>
        <authorList>
            <person name="Kunze G."/>
            <person name="Gaillardin C."/>
            <person name="Czernicka M."/>
            <person name="Durrens P."/>
            <person name="Martin T."/>
            <person name="Boer E."/>
            <person name="Gabaldon T."/>
            <person name="Cruz J."/>
            <person name="Talla E."/>
            <person name="Marck C."/>
            <person name="Goffeau A."/>
            <person name="Barbe V."/>
            <person name="Baret P."/>
            <person name="Baronian K."/>
            <person name="Beier S."/>
            <person name="Bleykasten C."/>
            <person name="Bode R."/>
            <person name="Casaregola S."/>
            <person name="Despons L."/>
            <person name="Fairhead C."/>
            <person name="Giersberg M."/>
            <person name="Gierski P."/>
            <person name="Hahnel U."/>
            <person name="Hartmann A."/>
            <person name="Jankowska D."/>
            <person name="Jubin C."/>
            <person name="Jung P."/>
            <person name="Lafontaine I."/>
            <person name="Leh-Louis V."/>
            <person name="Lemaire M."/>
            <person name="Marcet-Houben M."/>
            <person name="Mascher M."/>
            <person name="Morel G."/>
            <person name="Richard G.-F."/>
            <person name="Riechen J."/>
            <person name="Sacerdot C."/>
            <person name="Sarkar A."/>
            <person name="Savel G."/>
            <person name="Schacherer J."/>
            <person name="Sherman D."/>
            <person name="Straub M.-L."/>
            <person name="Stein N."/>
            <person name="Thierry A."/>
            <person name="Trautwein-Schult A."/>
            <person name="Westhof E."/>
            <person name="Worch S."/>
            <person name="Dujon B."/>
            <person name="Souciet J.-L."/>
            <person name="Wincker P."/>
            <person name="Scholz U."/>
            <person name="Neuveglise N."/>
        </authorList>
    </citation>
    <scope>NUCLEOTIDE SEQUENCE</scope>
    <source>
        <strain evidence="16">LS3</strain>
    </source>
</reference>
<evidence type="ECO:0000256" key="8">
    <source>
        <dbReference type="ARBA" id="ARBA00023242"/>
    </source>
</evidence>
<evidence type="ECO:0000256" key="13">
    <source>
        <dbReference type="ARBA" id="ARBA00073127"/>
    </source>
</evidence>
<keyword evidence="10" id="KW-0326">Glycosidase</keyword>
<feature type="compositionally biased region" description="Basic and acidic residues" evidence="14">
    <location>
        <begin position="360"/>
        <end position="373"/>
    </location>
</feature>
<dbReference type="FunFam" id="1.10.340.30:FF:000006">
    <property type="entry name" value="N-glycosylase/DNA lyase isoform X2"/>
    <property type="match status" value="1"/>
</dbReference>
<dbReference type="Gene3D" id="1.10.1670.10">
    <property type="entry name" value="Helix-hairpin-Helix base-excision DNA repair enzymes (C-terminal)"/>
    <property type="match status" value="1"/>
</dbReference>
<comment type="function">
    <text evidence="11">DNA repair enzyme that incises DNA at 8-oxoG residues. Excises 7,8-dihydro-8-oxoguanine and 2,6-diamino-4-hydroxy-5-N-methylformamidopyrimidine (FAPY) from damaged DNA. Has a beta-lyase activity that nicks DNA 3' to the lesion.</text>
</comment>
<dbReference type="GO" id="GO:0005634">
    <property type="term" value="C:nucleus"/>
    <property type="evidence" value="ECO:0007669"/>
    <property type="project" value="UniProtKB-SubCell"/>
</dbReference>
<evidence type="ECO:0000256" key="10">
    <source>
        <dbReference type="ARBA" id="ARBA00023295"/>
    </source>
</evidence>
<dbReference type="GO" id="GO:0140078">
    <property type="term" value="F:class I DNA-(apurinic or apyrimidinic site) endonuclease activity"/>
    <property type="evidence" value="ECO:0007669"/>
    <property type="project" value="UniProtKB-EC"/>
</dbReference>
<dbReference type="Pfam" id="PF00730">
    <property type="entry name" value="HhH-GPD"/>
    <property type="match status" value="1"/>
</dbReference>
<dbReference type="GO" id="GO:0034039">
    <property type="term" value="F:8-oxo-7,8-dihydroguanine DNA N-glycosylase activity"/>
    <property type="evidence" value="ECO:0007669"/>
    <property type="project" value="TreeGrafter"/>
</dbReference>
<evidence type="ECO:0000256" key="6">
    <source>
        <dbReference type="ARBA" id="ARBA00023204"/>
    </source>
</evidence>
<dbReference type="EMBL" id="HG937693">
    <property type="protein sequence ID" value="CDP34005.1"/>
    <property type="molecule type" value="Genomic_DNA"/>
</dbReference>
<evidence type="ECO:0000256" key="14">
    <source>
        <dbReference type="SAM" id="MobiDB-lite"/>
    </source>
</evidence>
<dbReference type="Gene3D" id="1.10.340.30">
    <property type="entry name" value="Hypothetical protein, domain 2"/>
    <property type="match status" value="1"/>
</dbReference>
<dbReference type="Gene3D" id="3.30.310.40">
    <property type="match status" value="1"/>
</dbReference>
<dbReference type="SUPFAM" id="SSF55945">
    <property type="entry name" value="TATA-box binding protein-like"/>
    <property type="match status" value="1"/>
</dbReference>
<evidence type="ECO:0000256" key="4">
    <source>
        <dbReference type="ARBA" id="ARBA00022763"/>
    </source>
</evidence>
<dbReference type="FunFam" id="1.10.1670.10:FF:000005">
    <property type="entry name" value="N-glycosylase/DNA lyase OGG1"/>
    <property type="match status" value="1"/>
</dbReference>
<evidence type="ECO:0000256" key="3">
    <source>
        <dbReference type="ARBA" id="ARBA00012720"/>
    </source>
</evidence>
<reference evidence="16" key="1">
    <citation type="submission" date="2014-02" db="EMBL/GenBank/DDBJ databases">
        <authorList>
            <person name="Genoscope - CEA"/>
        </authorList>
    </citation>
    <scope>NUCLEOTIDE SEQUENCE</scope>
    <source>
        <strain evidence="16">LS3</strain>
    </source>
</reference>
<dbReference type="SMART" id="SM00478">
    <property type="entry name" value="ENDO3c"/>
    <property type="match status" value="1"/>
</dbReference>
<name>A0A060SYN6_BLAAD</name>
<sequence length="391" mass="44531">MWKKIPLDPRELRLSAVLRSGQSFRWRYNEQSGTWSIGIRGRVLLLRQDSSALHYRAIEGPKAPSLDVEEFIKDYFNLRVKLADLYDAWSASDKHFQSRSNALVGIRILRQDPWENLCCFICSSNNNIKRISQMAEKLCTHFGEFIASHDGYDYYDFPEPPKLANNSVAAKLRQLGFGYRAEYIERTACMINDLEDGLGELSGLREKSYPEAQEFLIALHGVGPKVSDCVCLMSLDKHDCVPVDTHVWQIAQRDYSIGRRHKTLSRKAYLEVQDYFRKKWGDYAGWAHSVLFTGDLNLEELAKVDHITLDGQGDIKVETVIEVKEGTDNKIETTEVKEDVAEDGVKTEIKTELVESIESVKSEPLDAAPEARKRSNSNLKPRQSKRLAVAA</sequence>
<dbReference type="InterPro" id="IPR023170">
    <property type="entry name" value="HhH_base_excis_C"/>
</dbReference>
<evidence type="ECO:0000259" key="15">
    <source>
        <dbReference type="SMART" id="SM00478"/>
    </source>
</evidence>
<protein>
    <recommendedName>
        <fullName evidence="13">N-glycosylase/DNA lyase</fullName>
        <ecNumber evidence="3">4.2.99.18</ecNumber>
    </recommendedName>
</protein>
<proteinExistence type="inferred from homology"/>
<dbReference type="AlphaFoldDB" id="A0A060SYN6"/>
<dbReference type="InterPro" id="IPR012904">
    <property type="entry name" value="OGG_N"/>
</dbReference>
<dbReference type="GO" id="GO:0003684">
    <property type="term" value="F:damaged DNA binding"/>
    <property type="evidence" value="ECO:0007669"/>
    <property type="project" value="InterPro"/>
</dbReference>
<evidence type="ECO:0000256" key="7">
    <source>
        <dbReference type="ARBA" id="ARBA00023239"/>
    </source>
</evidence>
<dbReference type="InterPro" id="IPR003265">
    <property type="entry name" value="HhH-GPD_domain"/>
</dbReference>
<dbReference type="GO" id="GO:0006285">
    <property type="term" value="P:base-excision repair, AP site formation"/>
    <property type="evidence" value="ECO:0007669"/>
    <property type="project" value="TreeGrafter"/>
</dbReference>
<dbReference type="PhylomeDB" id="A0A060SYN6"/>
<dbReference type="CDD" id="cd00056">
    <property type="entry name" value="ENDO3c"/>
    <property type="match status" value="1"/>
</dbReference>
<evidence type="ECO:0000256" key="11">
    <source>
        <dbReference type="ARBA" id="ARBA00025652"/>
    </source>
</evidence>
<feature type="region of interest" description="Disordered" evidence="14">
    <location>
        <begin position="360"/>
        <end position="391"/>
    </location>
</feature>
<organism evidence="16">
    <name type="scientific">Blastobotrys adeninivorans</name>
    <name type="common">Yeast</name>
    <name type="synonym">Arxula adeninivorans</name>
    <dbReference type="NCBI Taxonomy" id="409370"/>
    <lineage>
        <taxon>Eukaryota</taxon>
        <taxon>Fungi</taxon>
        <taxon>Dikarya</taxon>
        <taxon>Ascomycota</taxon>
        <taxon>Saccharomycotina</taxon>
        <taxon>Dipodascomycetes</taxon>
        <taxon>Dipodascales</taxon>
        <taxon>Trichomonascaceae</taxon>
        <taxon>Blastobotrys</taxon>
    </lineage>
</organism>
<dbReference type="PANTHER" id="PTHR10242:SF2">
    <property type="entry name" value="N-GLYCOSYLASE_DNA LYASE"/>
    <property type="match status" value="1"/>
</dbReference>
<evidence type="ECO:0000313" key="16">
    <source>
        <dbReference type="EMBL" id="CDP34005.1"/>
    </source>
</evidence>
<dbReference type="InterPro" id="IPR011257">
    <property type="entry name" value="DNA_glycosylase"/>
</dbReference>